<dbReference type="Pfam" id="PF10217">
    <property type="entry name" value="DUF2039"/>
    <property type="match status" value="1"/>
</dbReference>
<evidence type="ECO:0000313" key="2">
    <source>
        <dbReference type="EMBL" id="KAK6179813.1"/>
    </source>
</evidence>
<protein>
    <submittedName>
        <fullName evidence="2">Uncharacterized protein</fullName>
    </submittedName>
</protein>
<evidence type="ECO:0000313" key="3">
    <source>
        <dbReference type="Proteomes" id="UP001347796"/>
    </source>
</evidence>
<dbReference type="PANTHER" id="PTHR22876:SF5">
    <property type="entry name" value="CHROMOSOME 9 OPEN READING FRAME 85"/>
    <property type="match status" value="1"/>
</dbReference>
<dbReference type="PANTHER" id="PTHR22876">
    <property type="entry name" value="ZGC:101016"/>
    <property type="match status" value="1"/>
</dbReference>
<dbReference type="Proteomes" id="UP001347796">
    <property type="component" value="Unassembled WGS sequence"/>
</dbReference>
<dbReference type="AlphaFoldDB" id="A0AAN8JTM5"/>
<feature type="region of interest" description="Disordered" evidence="1">
    <location>
        <begin position="110"/>
        <end position="132"/>
    </location>
</feature>
<keyword evidence="3" id="KW-1185">Reference proteome</keyword>
<organism evidence="2 3">
    <name type="scientific">Patella caerulea</name>
    <name type="common">Rayed Mediterranean limpet</name>
    <dbReference type="NCBI Taxonomy" id="87958"/>
    <lineage>
        <taxon>Eukaryota</taxon>
        <taxon>Metazoa</taxon>
        <taxon>Spiralia</taxon>
        <taxon>Lophotrochozoa</taxon>
        <taxon>Mollusca</taxon>
        <taxon>Gastropoda</taxon>
        <taxon>Patellogastropoda</taxon>
        <taxon>Patelloidea</taxon>
        <taxon>Patellidae</taxon>
        <taxon>Patella</taxon>
    </lineage>
</organism>
<reference evidence="2 3" key="1">
    <citation type="submission" date="2024-01" db="EMBL/GenBank/DDBJ databases">
        <title>The genome of the rayed Mediterranean limpet Patella caerulea (Linnaeus, 1758).</title>
        <authorList>
            <person name="Anh-Thu Weber A."/>
            <person name="Halstead-Nussloch G."/>
        </authorList>
    </citation>
    <scope>NUCLEOTIDE SEQUENCE [LARGE SCALE GENOMIC DNA]</scope>
    <source>
        <strain evidence="2">AATW-2023a</strain>
        <tissue evidence="2">Whole specimen</tissue>
    </source>
</reference>
<proteinExistence type="predicted"/>
<accession>A0AAN8JTM5</accession>
<dbReference type="EMBL" id="JAZGQO010000008">
    <property type="protein sequence ID" value="KAK6179813.1"/>
    <property type="molecule type" value="Genomic_DNA"/>
</dbReference>
<feature type="region of interest" description="Disordered" evidence="1">
    <location>
        <begin position="1"/>
        <end position="20"/>
    </location>
</feature>
<dbReference type="InterPro" id="IPR019351">
    <property type="entry name" value="DUF2039"/>
</dbReference>
<sequence>MSTQKGNTQKSRKPKHQNNTVFKNNRYDASAKLKLINSLQITGVCKHCKAKIEWKIKYKKYKPLTVPRRCNKCSEKTVKRAYYVLCTPCATAAEVCAMCNEKQPIVFQPEELGSQEQESQKSEMESELSMLSERERRTFLRKNLGELTAKRRERIQNDDVTDDDNEEDDVPSDDDDLDLHLNDSKSLPDDGLISSVQKLKTNDTLSKIVTDNDSSKTLKAEKGT</sequence>
<name>A0AAN8JTM5_PATCE</name>
<comment type="caution">
    <text evidence="2">The sequence shown here is derived from an EMBL/GenBank/DDBJ whole genome shotgun (WGS) entry which is preliminary data.</text>
</comment>
<feature type="compositionally biased region" description="Basic and acidic residues" evidence="1">
    <location>
        <begin position="178"/>
        <end position="188"/>
    </location>
</feature>
<gene>
    <name evidence="2" type="ORF">SNE40_012084</name>
</gene>
<feature type="region of interest" description="Disordered" evidence="1">
    <location>
        <begin position="153"/>
        <end position="192"/>
    </location>
</feature>
<evidence type="ECO:0000256" key="1">
    <source>
        <dbReference type="SAM" id="MobiDB-lite"/>
    </source>
</evidence>
<feature type="compositionally biased region" description="Acidic residues" evidence="1">
    <location>
        <begin position="159"/>
        <end position="177"/>
    </location>
</feature>